<evidence type="ECO:0000256" key="4">
    <source>
        <dbReference type="ARBA" id="ARBA00023284"/>
    </source>
</evidence>
<evidence type="ECO:0000256" key="2">
    <source>
        <dbReference type="ARBA" id="ARBA00022748"/>
    </source>
</evidence>
<dbReference type="InterPro" id="IPR013766">
    <property type="entry name" value="Thioredoxin_domain"/>
</dbReference>
<dbReference type="Gene3D" id="3.40.30.10">
    <property type="entry name" value="Glutaredoxin"/>
    <property type="match status" value="1"/>
</dbReference>
<keyword evidence="2" id="KW-0201">Cytochrome c-type biogenesis</keyword>
<dbReference type="EMBL" id="SGXA01000003">
    <property type="protein sequence ID" value="RZS69157.1"/>
    <property type="molecule type" value="Genomic_DNA"/>
</dbReference>
<dbReference type="SUPFAM" id="SSF52833">
    <property type="entry name" value="Thioredoxin-like"/>
    <property type="match status" value="1"/>
</dbReference>
<dbReference type="GO" id="GO:0016209">
    <property type="term" value="F:antioxidant activity"/>
    <property type="evidence" value="ECO:0007669"/>
    <property type="project" value="InterPro"/>
</dbReference>
<dbReference type="InterPro" id="IPR050553">
    <property type="entry name" value="Thioredoxin_ResA/DsbE_sf"/>
</dbReference>
<evidence type="ECO:0000256" key="3">
    <source>
        <dbReference type="ARBA" id="ARBA00023157"/>
    </source>
</evidence>
<keyword evidence="5" id="KW-0732">Signal</keyword>
<dbReference type="Proteomes" id="UP000293874">
    <property type="component" value="Unassembled WGS sequence"/>
</dbReference>
<dbReference type="InterPro" id="IPR000866">
    <property type="entry name" value="AhpC/TSA"/>
</dbReference>
<dbReference type="PANTHER" id="PTHR42852:SF6">
    <property type="entry name" value="THIOL:DISULFIDE INTERCHANGE PROTEIN DSBE"/>
    <property type="match status" value="1"/>
</dbReference>
<dbReference type="AlphaFoldDB" id="A0A4Q7MMA5"/>
<dbReference type="CDD" id="cd02966">
    <property type="entry name" value="TlpA_like_family"/>
    <property type="match status" value="1"/>
</dbReference>
<dbReference type="GO" id="GO:0017004">
    <property type="term" value="P:cytochrome complex assembly"/>
    <property type="evidence" value="ECO:0007669"/>
    <property type="project" value="UniProtKB-KW"/>
</dbReference>
<dbReference type="OrthoDB" id="1095575at2"/>
<feature type="chain" id="PRO_5020901869" evidence="5">
    <location>
        <begin position="22"/>
        <end position="448"/>
    </location>
</feature>
<evidence type="ECO:0000313" key="7">
    <source>
        <dbReference type="EMBL" id="RZS69157.1"/>
    </source>
</evidence>
<keyword evidence="3" id="KW-1015">Disulfide bond</keyword>
<feature type="signal peptide" evidence="5">
    <location>
        <begin position="1"/>
        <end position="21"/>
    </location>
</feature>
<evidence type="ECO:0000256" key="5">
    <source>
        <dbReference type="SAM" id="SignalP"/>
    </source>
</evidence>
<organism evidence="7 8">
    <name type="scientific">Pseudobacter ginsenosidimutans</name>
    <dbReference type="NCBI Taxonomy" id="661488"/>
    <lineage>
        <taxon>Bacteria</taxon>
        <taxon>Pseudomonadati</taxon>
        <taxon>Bacteroidota</taxon>
        <taxon>Chitinophagia</taxon>
        <taxon>Chitinophagales</taxon>
        <taxon>Chitinophagaceae</taxon>
        <taxon>Pseudobacter</taxon>
    </lineage>
</organism>
<protein>
    <submittedName>
        <fullName evidence="7">Thiol-disulfide isomerase/thioredoxin</fullName>
    </submittedName>
</protein>
<comment type="subcellular location">
    <subcellularLocation>
        <location evidence="1">Cell envelope</location>
    </subcellularLocation>
</comment>
<dbReference type="GO" id="GO:0016491">
    <property type="term" value="F:oxidoreductase activity"/>
    <property type="evidence" value="ECO:0007669"/>
    <property type="project" value="InterPro"/>
</dbReference>
<reference evidence="7 8" key="1">
    <citation type="submission" date="2019-02" db="EMBL/GenBank/DDBJ databases">
        <title>Genomic Encyclopedia of Type Strains, Phase IV (KMG-IV): sequencing the most valuable type-strain genomes for metagenomic binning, comparative biology and taxonomic classification.</title>
        <authorList>
            <person name="Goeker M."/>
        </authorList>
    </citation>
    <scope>NUCLEOTIDE SEQUENCE [LARGE SCALE GENOMIC DNA]</scope>
    <source>
        <strain evidence="7 8">DSM 18116</strain>
    </source>
</reference>
<sequence length="448" mass="51948">MKRVVFFMLLLALSAATQAQHANIKGKFIRHIAPKQYADRIYFFRAGQGNVVSLSEIMLNKDDQSFKIDLSKNDLNEIRYIGFEDELYPVYLHKGEDITIEANSGQVSYQGNLSKENKVFSGWFDMMAPLRRLGYSMDARSLAPLHYDRTLDSLLTPVEKFTGNIKTGNKAFDRYVKYMLPYSFRMDALAPFMRAFEYSKKDQYPAYIVNLFNTEKFEDQQLWTLPFGYNYIQNLGFVNHIIYKSEMGSTQDLIIPEISNDHLRAEFILKALDRGEYQGMSAYVARNMKYMITKDQQDRMKVFEKRASLKEPGGNWIDFAYPDANGKIHRLSDHLGKVVLIDVWATWCRPCIQEQPALEELEKAFEGKDVAFISVSIDTEKDKWKKMVEDKKLSGLHLFSNNEGIIIKDYEVISVPRFILFDKEGKTVMFDAIRPSDPKLKELIQSKL</sequence>
<dbReference type="InterPro" id="IPR036249">
    <property type="entry name" value="Thioredoxin-like_sf"/>
</dbReference>
<evidence type="ECO:0000259" key="6">
    <source>
        <dbReference type="PROSITE" id="PS51352"/>
    </source>
</evidence>
<keyword evidence="7" id="KW-0413">Isomerase</keyword>
<evidence type="ECO:0000256" key="1">
    <source>
        <dbReference type="ARBA" id="ARBA00004196"/>
    </source>
</evidence>
<dbReference type="PANTHER" id="PTHR42852">
    <property type="entry name" value="THIOL:DISULFIDE INTERCHANGE PROTEIN DSBE"/>
    <property type="match status" value="1"/>
</dbReference>
<dbReference type="PROSITE" id="PS51352">
    <property type="entry name" value="THIOREDOXIN_2"/>
    <property type="match status" value="1"/>
</dbReference>
<dbReference type="RefSeq" id="WP_130543519.1">
    <property type="nucleotide sequence ID" value="NZ_CP042431.1"/>
</dbReference>
<name>A0A4Q7MMA5_9BACT</name>
<gene>
    <name evidence="7" type="ORF">EV199_4983</name>
</gene>
<comment type="caution">
    <text evidence="7">The sequence shown here is derived from an EMBL/GenBank/DDBJ whole genome shotgun (WGS) entry which is preliminary data.</text>
</comment>
<evidence type="ECO:0000313" key="8">
    <source>
        <dbReference type="Proteomes" id="UP000293874"/>
    </source>
</evidence>
<dbReference type="GO" id="GO:0030313">
    <property type="term" value="C:cell envelope"/>
    <property type="evidence" value="ECO:0007669"/>
    <property type="project" value="UniProtKB-SubCell"/>
</dbReference>
<dbReference type="GO" id="GO:0016853">
    <property type="term" value="F:isomerase activity"/>
    <property type="evidence" value="ECO:0007669"/>
    <property type="project" value="UniProtKB-KW"/>
</dbReference>
<keyword evidence="4" id="KW-0676">Redox-active center</keyword>
<dbReference type="Pfam" id="PF00578">
    <property type="entry name" value="AhpC-TSA"/>
    <property type="match status" value="1"/>
</dbReference>
<feature type="domain" description="Thioredoxin" evidence="6">
    <location>
        <begin position="310"/>
        <end position="448"/>
    </location>
</feature>
<accession>A0A4Q7MMA5</accession>
<keyword evidence="8" id="KW-1185">Reference proteome</keyword>
<proteinExistence type="predicted"/>